<evidence type="ECO:0000313" key="1">
    <source>
        <dbReference type="EMBL" id="KZT59304.1"/>
    </source>
</evidence>
<keyword evidence="2" id="KW-1185">Reference proteome</keyword>
<dbReference type="AlphaFoldDB" id="A0A165HHD4"/>
<proteinExistence type="predicted"/>
<sequence>MSSIQHRDWLQDGVAYIRSKHTCSCDAVNILEMVMRQKRGQSVPASPSPGRLIWIRTLPPSHCQQLSQRIGPHLSQRSTSSSIKLHIHGGDCPFGVKDGEDVPAADVVRITSLVQGSTVIDGLCLLAAGHRALRIASWLSVSRQRVVKAQLGVSVGGFTVIASQRDGRAGARGLAVAVDASKYCITRAATRRATTVLGRLQFP</sequence>
<protein>
    <submittedName>
        <fullName evidence="1">Uncharacterized protein</fullName>
    </submittedName>
</protein>
<dbReference type="Proteomes" id="UP000076842">
    <property type="component" value="Unassembled WGS sequence"/>
</dbReference>
<reference evidence="1 2" key="1">
    <citation type="journal article" date="2016" name="Mol. Biol. Evol.">
        <title>Comparative Genomics of Early-Diverging Mushroom-Forming Fungi Provides Insights into the Origins of Lignocellulose Decay Capabilities.</title>
        <authorList>
            <person name="Nagy L.G."/>
            <person name="Riley R."/>
            <person name="Tritt A."/>
            <person name="Adam C."/>
            <person name="Daum C."/>
            <person name="Floudas D."/>
            <person name="Sun H."/>
            <person name="Yadav J.S."/>
            <person name="Pangilinan J."/>
            <person name="Larsson K.H."/>
            <person name="Matsuura K."/>
            <person name="Barry K."/>
            <person name="Labutti K."/>
            <person name="Kuo R."/>
            <person name="Ohm R.A."/>
            <person name="Bhattacharya S.S."/>
            <person name="Shirouzu T."/>
            <person name="Yoshinaga Y."/>
            <person name="Martin F.M."/>
            <person name="Grigoriev I.V."/>
            <person name="Hibbett D.S."/>
        </authorList>
    </citation>
    <scope>NUCLEOTIDE SEQUENCE [LARGE SCALE GENOMIC DNA]</scope>
    <source>
        <strain evidence="1 2">HHB12733</strain>
    </source>
</reference>
<accession>A0A165HHD4</accession>
<gene>
    <name evidence="1" type="ORF">CALCODRAFT_200726</name>
</gene>
<dbReference type="InParanoid" id="A0A165HHD4"/>
<dbReference type="EMBL" id="KV423942">
    <property type="protein sequence ID" value="KZT59304.1"/>
    <property type="molecule type" value="Genomic_DNA"/>
</dbReference>
<organism evidence="1 2">
    <name type="scientific">Calocera cornea HHB12733</name>
    <dbReference type="NCBI Taxonomy" id="1353952"/>
    <lineage>
        <taxon>Eukaryota</taxon>
        <taxon>Fungi</taxon>
        <taxon>Dikarya</taxon>
        <taxon>Basidiomycota</taxon>
        <taxon>Agaricomycotina</taxon>
        <taxon>Dacrymycetes</taxon>
        <taxon>Dacrymycetales</taxon>
        <taxon>Dacrymycetaceae</taxon>
        <taxon>Calocera</taxon>
    </lineage>
</organism>
<evidence type="ECO:0000313" key="2">
    <source>
        <dbReference type="Proteomes" id="UP000076842"/>
    </source>
</evidence>
<name>A0A165HHD4_9BASI</name>